<feature type="compositionally biased region" description="Basic and acidic residues" evidence="1">
    <location>
        <begin position="112"/>
        <end position="123"/>
    </location>
</feature>
<feature type="compositionally biased region" description="Basic and acidic residues" evidence="1">
    <location>
        <begin position="307"/>
        <end position="318"/>
    </location>
</feature>
<feature type="region of interest" description="Disordered" evidence="1">
    <location>
        <begin position="543"/>
        <end position="565"/>
    </location>
</feature>
<feature type="transmembrane region" description="Helical" evidence="2">
    <location>
        <begin position="397"/>
        <end position="416"/>
    </location>
</feature>
<feature type="transmembrane region" description="Helical" evidence="2">
    <location>
        <begin position="520"/>
        <end position="540"/>
    </location>
</feature>
<comment type="caution">
    <text evidence="3">The sequence shown here is derived from an EMBL/GenBank/DDBJ whole genome shotgun (WGS) entry which is preliminary data.</text>
</comment>
<protein>
    <recommendedName>
        <fullName evidence="5">Major facilitator superfamily (MFS) profile domain-containing protein</fullName>
    </recommendedName>
</protein>
<keyword evidence="2" id="KW-1133">Transmembrane helix</keyword>
<dbReference type="PANTHER" id="PTHR11360">
    <property type="entry name" value="MONOCARBOXYLATE TRANSPORTER"/>
    <property type="match status" value="1"/>
</dbReference>
<dbReference type="Proteomes" id="UP000245119">
    <property type="component" value="Linkage Group LG3"/>
</dbReference>
<evidence type="ECO:0008006" key="5">
    <source>
        <dbReference type="Google" id="ProtNLM"/>
    </source>
</evidence>
<gene>
    <name evidence="3" type="ORF">C0Q70_05486</name>
</gene>
<feature type="compositionally biased region" description="Polar residues" evidence="1">
    <location>
        <begin position="97"/>
        <end position="111"/>
    </location>
</feature>
<feature type="region of interest" description="Disordered" evidence="1">
    <location>
        <begin position="305"/>
        <end position="353"/>
    </location>
</feature>
<evidence type="ECO:0000313" key="3">
    <source>
        <dbReference type="EMBL" id="PVD34220.1"/>
    </source>
</evidence>
<feature type="transmembrane region" description="Helical" evidence="2">
    <location>
        <begin position="428"/>
        <end position="446"/>
    </location>
</feature>
<feature type="transmembrane region" description="Helical" evidence="2">
    <location>
        <begin position="74"/>
        <end position="92"/>
    </location>
</feature>
<feature type="compositionally biased region" description="Basic and acidic residues" evidence="1">
    <location>
        <begin position="543"/>
        <end position="552"/>
    </location>
</feature>
<dbReference type="SUPFAM" id="SSF103473">
    <property type="entry name" value="MFS general substrate transporter"/>
    <property type="match status" value="1"/>
</dbReference>
<name>A0A2T7PLD4_POMCA</name>
<dbReference type="InterPro" id="IPR050327">
    <property type="entry name" value="Proton-linked_MCT"/>
</dbReference>
<dbReference type="OrthoDB" id="8055603at2759"/>
<organism evidence="3 4">
    <name type="scientific">Pomacea canaliculata</name>
    <name type="common">Golden apple snail</name>
    <dbReference type="NCBI Taxonomy" id="400727"/>
    <lineage>
        <taxon>Eukaryota</taxon>
        <taxon>Metazoa</taxon>
        <taxon>Spiralia</taxon>
        <taxon>Lophotrochozoa</taxon>
        <taxon>Mollusca</taxon>
        <taxon>Gastropoda</taxon>
        <taxon>Caenogastropoda</taxon>
        <taxon>Architaenioglossa</taxon>
        <taxon>Ampullarioidea</taxon>
        <taxon>Ampullariidae</taxon>
        <taxon>Pomacea</taxon>
    </lineage>
</organism>
<feature type="transmembrane region" description="Helical" evidence="2">
    <location>
        <begin position="452"/>
        <end position="477"/>
    </location>
</feature>
<dbReference type="GO" id="GO:0008028">
    <property type="term" value="F:monocarboxylic acid transmembrane transporter activity"/>
    <property type="evidence" value="ECO:0007669"/>
    <property type="project" value="TreeGrafter"/>
</dbReference>
<accession>A0A2T7PLD4</accession>
<reference evidence="3 4" key="1">
    <citation type="submission" date="2018-04" db="EMBL/GenBank/DDBJ databases">
        <title>The genome of golden apple snail Pomacea canaliculata provides insight into stress tolerance and invasive adaptation.</title>
        <authorList>
            <person name="Liu C."/>
            <person name="Liu B."/>
            <person name="Ren Y."/>
            <person name="Zhang Y."/>
            <person name="Wang H."/>
            <person name="Li S."/>
            <person name="Jiang F."/>
            <person name="Yin L."/>
            <person name="Zhang G."/>
            <person name="Qian W."/>
            <person name="Fan W."/>
        </authorList>
    </citation>
    <scope>NUCLEOTIDE SEQUENCE [LARGE SCALE GENOMIC DNA]</scope>
    <source>
        <strain evidence="3">SZHN2017</strain>
        <tissue evidence="3">Muscle</tissue>
    </source>
</reference>
<dbReference type="InterPro" id="IPR011701">
    <property type="entry name" value="MFS"/>
</dbReference>
<evidence type="ECO:0000256" key="2">
    <source>
        <dbReference type="SAM" id="Phobius"/>
    </source>
</evidence>
<dbReference type="Gene3D" id="1.20.1250.20">
    <property type="entry name" value="MFS general substrate transporter like domains"/>
    <property type="match status" value="2"/>
</dbReference>
<dbReference type="EMBL" id="PZQS01000003">
    <property type="protein sequence ID" value="PVD34220.1"/>
    <property type="molecule type" value="Genomic_DNA"/>
</dbReference>
<feature type="compositionally biased region" description="Polar residues" evidence="1">
    <location>
        <begin position="343"/>
        <end position="353"/>
    </location>
</feature>
<sequence length="565" mass="61332">MSKILSAKQILQQREHRVNEAGHGWWFWEKLACSYFQRRRSLALALAKCGASAGAVSMPPLFTFLTEQYGLRGALLLMGGICLHTIPATLLLRPTSSFSKMSGRPKQSSSDHGVKMSETERTGDASTAPEGMTSRAVDAAQVEMILTDGDVGKSAAKTITRDTAGNTQLSQKRYFPGISTSRSQCIFGNEGKRWKSGLQSYSALTTSQTLRQRSDEASKRWHPIKSSRSKALEYPCFAKGARHLPQESSKQRLTQSSHPKIGSDFLERFSSSLVVKTLSSSAVNLGSASLMSQYKIESRGLTSMAKQETDAQEAEKLRAGQLKSAQPEEAQNATSERFEQSRPADTSPASPRSTVDFSLLWQPQFRLLLVYFMLSPFANLAVDYLPAAAAEKGVSEARASLLLSIIGSLDLFSRLASGVVANLRIVNIRTMIIGCFFVIGLVNQFVRFLESFPTFVVVAVVMGLVGGVPTSLSTVLVIEVVGIEHLGHAISFVHVFYGVSMAAFYPLLGYFRDKTGSYDLTYHVVGCGVLGAAGLLCFGGRSSHSDKSDKFVTHSSDGPSGAKNK</sequence>
<evidence type="ECO:0000313" key="4">
    <source>
        <dbReference type="Proteomes" id="UP000245119"/>
    </source>
</evidence>
<dbReference type="InterPro" id="IPR036259">
    <property type="entry name" value="MFS_trans_sf"/>
</dbReference>
<feature type="region of interest" description="Disordered" evidence="1">
    <location>
        <begin position="97"/>
        <end position="132"/>
    </location>
</feature>
<proteinExistence type="predicted"/>
<dbReference type="AlphaFoldDB" id="A0A2T7PLD4"/>
<feature type="transmembrane region" description="Helical" evidence="2">
    <location>
        <begin position="367"/>
        <end position="385"/>
    </location>
</feature>
<feature type="transmembrane region" description="Helical" evidence="2">
    <location>
        <begin position="489"/>
        <end position="508"/>
    </location>
</feature>
<evidence type="ECO:0000256" key="1">
    <source>
        <dbReference type="SAM" id="MobiDB-lite"/>
    </source>
</evidence>
<dbReference type="PANTHER" id="PTHR11360:SF284">
    <property type="entry name" value="EG:103B4.3 PROTEIN-RELATED"/>
    <property type="match status" value="1"/>
</dbReference>
<feature type="transmembrane region" description="Helical" evidence="2">
    <location>
        <begin position="42"/>
        <end position="62"/>
    </location>
</feature>
<dbReference type="Pfam" id="PF07690">
    <property type="entry name" value="MFS_1"/>
    <property type="match status" value="1"/>
</dbReference>
<keyword evidence="2" id="KW-0472">Membrane</keyword>
<keyword evidence="4" id="KW-1185">Reference proteome</keyword>
<keyword evidence="2" id="KW-0812">Transmembrane</keyword>